<keyword evidence="2" id="KW-0813">Transport</keyword>
<feature type="compositionally biased region" description="Polar residues" evidence="3">
    <location>
        <begin position="423"/>
        <end position="435"/>
    </location>
</feature>
<dbReference type="InterPro" id="IPR042230">
    <property type="entry name" value="CusF_sf"/>
</dbReference>
<dbReference type="PANTHER" id="PTHR30097">
    <property type="entry name" value="CATION EFFLUX SYSTEM PROTEIN CUSB"/>
    <property type="match status" value="1"/>
</dbReference>
<evidence type="ECO:0000256" key="2">
    <source>
        <dbReference type="ARBA" id="ARBA00022448"/>
    </source>
</evidence>
<sequence>MNARKLTTVLLVAAALSAAGYGLYKFGMNRGMGMSPAPQSAPSAQEAGADQATGRKVLYWHDPMVPGQKFDKPGKSPFMDMQLVPVYADEAGDEGSVSISPRVEQNLGIRTAEVTKGRLASSVEAVGNVAYNERDVAVVQARSNGYVEQLFVRAPLDQVKKGQPLAALYVPDWVAVQEEYLTAKQMKGPGTDGLVEGARQRMRLAGMTDAQIRGVESSGKVQPRVTISAPISGVVAELAVREGMTFASGAPMFRINGLSTIWVNAEVPEAAAAEVRPGTRVEARTPALPGTVLHGKVSAILPEVEATTRTLTARVELANPQQRLVPGMFATVSFTPAASAETLMVPTEAVIQTGTRSVVMVAQGQGKFSPVDVQTGRESNGQTQILKGLDLGQKIIVSGQFLIDSEASLRGTTNRLSGPVPTEGNQQTAGPTTHRAQGKVEDIDKDEITLSHDPIPSMQWPAMTMGFKVPVAGAPKNLAIGDTVNFEFQQTKDGSFQITSISPAGPSMQGMGDMGAAAIKHGAHTPAAMGDAKK</sequence>
<evidence type="ECO:0000259" key="6">
    <source>
        <dbReference type="Pfam" id="PF25919"/>
    </source>
</evidence>
<dbReference type="PANTHER" id="PTHR30097:SF15">
    <property type="entry name" value="CATION EFFLUX SYSTEM PROTEIN CUSB"/>
    <property type="match status" value="1"/>
</dbReference>
<dbReference type="NCBIfam" id="TIGR01730">
    <property type="entry name" value="RND_mfp"/>
    <property type="match status" value="1"/>
</dbReference>
<dbReference type="Gene3D" id="2.40.420.20">
    <property type="match status" value="1"/>
</dbReference>
<feature type="domain" description="Heavy metal binding" evidence="4">
    <location>
        <begin position="59"/>
        <end position="86"/>
    </location>
</feature>
<dbReference type="Pfam" id="PF25954">
    <property type="entry name" value="Beta-barrel_RND_2"/>
    <property type="match status" value="1"/>
</dbReference>
<proteinExistence type="inferred from homology"/>
<protein>
    <submittedName>
        <fullName evidence="9">Efflux RND transporter periplasmic adaptor subunit</fullName>
    </submittedName>
</protein>
<dbReference type="Pfam" id="PF25975">
    <property type="entry name" value="CzcB_C"/>
    <property type="match status" value="1"/>
</dbReference>
<feature type="domain" description="CzcB-like C-terminal circularly permuted SH3-like" evidence="8">
    <location>
        <begin position="343"/>
        <end position="403"/>
    </location>
</feature>
<evidence type="ECO:0000259" key="8">
    <source>
        <dbReference type="Pfam" id="PF25975"/>
    </source>
</evidence>
<dbReference type="Pfam" id="PF11604">
    <property type="entry name" value="CusF_Ec"/>
    <property type="match status" value="1"/>
</dbReference>
<keyword evidence="10" id="KW-1185">Reference proteome</keyword>
<comment type="caution">
    <text evidence="9">The sequence shown here is derived from an EMBL/GenBank/DDBJ whole genome shotgun (WGS) entry which is preliminary data.</text>
</comment>
<dbReference type="InterPro" id="IPR006143">
    <property type="entry name" value="RND_pump_MFP"/>
</dbReference>
<dbReference type="SUPFAM" id="SSF111369">
    <property type="entry name" value="HlyD-like secretion proteins"/>
    <property type="match status" value="1"/>
</dbReference>
<dbReference type="Gene3D" id="2.40.30.170">
    <property type="match status" value="1"/>
</dbReference>
<evidence type="ECO:0000313" key="9">
    <source>
        <dbReference type="EMBL" id="MCS0599007.1"/>
    </source>
</evidence>
<feature type="domain" description="CusB-like three alpha-helical bundle" evidence="5">
    <location>
        <begin position="172"/>
        <end position="223"/>
    </location>
</feature>
<evidence type="ECO:0000256" key="1">
    <source>
        <dbReference type="ARBA" id="ARBA00009477"/>
    </source>
</evidence>
<dbReference type="Proteomes" id="UP001206572">
    <property type="component" value="Unassembled WGS sequence"/>
</dbReference>
<dbReference type="Gene3D" id="2.40.50.320">
    <property type="entry name" value="Copper binding periplasmic protein CusF"/>
    <property type="match status" value="1"/>
</dbReference>
<evidence type="ECO:0000259" key="7">
    <source>
        <dbReference type="Pfam" id="PF25954"/>
    </source>
</evidence>
<dbReference type="Pfam" id="PF25869">
    <property type="entry name" value="3HB_CusB"/>
    <property type="match status" value="1"/>
</dbReference>
<dbReference type="InterPro" id="IPR058649">
    <property type="entry name" value="CzcB_C"/>
</dbReference>
<dbReference type="InterPro" id="IPR045800">
    <property type="entry name" value="HMBD"/>
</dbReference>
<comment type="similarity">
    <text evidence="1">Belongs to the membrane fusion protein (MFP) (TC 8.A.1) family.</text>
</comment>
<name>A0ABT2ARY1_9BURK</name>
<accession>A0ABT2ARY1</accession>
<evidence type="ECO:0000259" key="5">
    <source>
        <dbReference type="Pfam" id="PF25869"/>
    </source>
</evidence>
<dbReference type="Gene3D" id="6.10.140.730">
    <property type="match status" value="1"/>
</dbReference>
<evidence type="ECO:0000313" key="10">
    <source>
        <dbReference type="Proteomes" id="UP001206572"/>
    </source>
</evidence>
<dbReference type="Pfam" id="PF19335">
    <property type="entry name" value="HMBD"/>
    <property type="match status" value="1"/>
</dbReference>
<feature type="domain" description="CusB-like barrel-sandwich hybrid" evidence="6">
    <location>
        <begin position="136"/>
        <end position="256"/>
    </location>
</feature>
<dbReference type="RefSeq" id="WP_258830009.1">
    <property type="nucleotide sequence ID" value="NZ_JANUHA010000021.1"/>
</dbReference>
<feature type="region of interest" description="Disordered" evidence="3">
    <location>
        <begin position="414"/>
        <end position="438"/>
    </location>
</feature>
<reference evidence="9 10" key="1">
    <citation type="submission" date="2022-08" db="EMBL/GenBank/DDBJ databases">
        <title>Reclassification of Massilia species as members of the genera Telluria, Duganella, Pseudoduganella, Mokoshia gen. nov. and Zemynaea gen. nov. using orthogonal and non-orthogonal genome-based approaches.</title>
        <authorList>
            <person name="Bowman J.P."/>
        </authorList>
    </citation>
    <scope>NUCLEOTIDE SEQUENCE [LARGE SCALE GENOMIC DNA]</scope>
    <source>
        <strain evidence="9 10">JCM 31661</strain>
    </source>
</reference>
<evidence type="ECO:0000259" key="4">
    <source>
        <dbReference type="Pfam" id="PF19335"/>
    </source>
</evidence>
<dbReference type="InterPro" id="IPR021647">
    <property type="entry name" value="CusF_Ec"/>
</dbReference>
<gene>
    <name evidence="9" type="ORF">NX780_21915</name>
</gene>
<dbReference type="InterPro" id="IPR058792">
    <property type="entry name" value="Beta-barrel_RND_2"/>
</dbReference>
<feature type="domain" description="CusB-like beta-barrel" evidence="7">
    <location>
        <begin position="260"/>
        <end position="337"/>
    </location>
</feature>
<dbReference type="Pfam" id="PF25919">
    <property type="entry name" value="BSH_CusB"/>
    <property type="match status" value="1"/>
</dbReference>
<dbReference type="InterPro" id="IPR058790">
    <property type="entry name" value="BSH_CusB"/>
</dbReference>
<evidence type="ECO:0000256" key="3">
    <source>
        <dbReference type="SAM" id="MobiDB-lite"/>
    </source>
</evidence>
<dbReference type="EMBL" id="JANUHA010000021">
    <property type="protein sequence ID" value="MCS0599007.1"/>
    <property type="molecule type" value="Genomic_DNA"/>
</dbReference>
<dbReference type="InterPro" id="IPR051909">
    <property type="entry name" value="MFP_Cation_Efflux"/>
</dbReference>
<organism evidence="9 10">
    <name type="scientific">Massilia agri</name>
    <dbReference type="NCBI Taxonomy" id="1886785"/>
    <lineage>
        <taxon>Bacteria</taxon>
        <taxon>Pseudomonadati</taxon>
        <taxon>Pseudomonadota</taxon>
        <taxon>Betaproteobacteria</taxon>
        <taxon>Burkholderiales</taxon>
        <taxon>Oxalobacteraceae</taxon>
        <taxon>Telluria group</taxon>
        <taxon>Massilia</taxon>
    </lineage>
</organism>
<dbReference type="InterPro" id="IPR058791">
    <property type="entry name" value="3HB_CusB"/>
</dbReference>